<reference evidence="1 2" key="1">
    <citation type="submission" date="2017-06" db="EMBL/GenBank/DDBJ databases">
        <authorList>
            <consortium name="Pathogen Informatics"/>
        </authorList>
    </citation>
    <scope>NUCLEOTIDE SEQUENCE [LARGE SCALE GENOMIC DNA]</scope>
    <source>
        <strain evidence="1 2">NCTC12149</strain>
    </source>
</reference>
<dbReference type="Pfam" id="PF07610">
    <property type="entry name" value="DUF1573"/>
    <property type="match status" value="1"/>
</dbReference>
<gene>
    <name evidence="1" type="ORF">SAMEA4412673_02576</name>
</gene>
<protein>
    <submittedName>
        <fullName evidence="1">Protein of uncharacterized function (DUF1573)</fullName>
    </submittedName>
</protein>
<dbReference type="Proteomes" id="UP000215355">
    <property type="component" value="Chromosome 1"/>
</dbReference>
<name>A0AAJ4XDS4_9SPHI</name>
<organism evidence="1 2">
    <name type="scientific">Sphingobacterium mizutaii</name>
    <dbReference type="NCBI Taxonomy" id="1010"/>
    <lineage>
        <taxon>Bacteria</taxon>
        <taxon>Pseudomonadati</taxon>
        <taxon>Bacteroidota</taxon>
        <taxon>Sphingobacteriia</taxon>
        <taxon>Sphingobacteriales</taxon>
        <taxon>Sphingobacteriaceae</taxon>
        <taxon>Sphingobacterium</taxon>
    </lineage>
</organism>
<dbReference type="InterPro" id="IPR011467">
    <property type="entry name" value="DUF1573"/>
</dbReference>
<accession>A0AAJ4XDS4</accession>
<dbReference type="KEGG" id="smiz:4412673_02576"/>
<sequence length="128" mass="14136">MEKKIIKSLSLALGIFFLFMSTDVLGQESSIQFNSKTYDYGTIKFGKKAEGSFPFENVGGKPVIIHKVLTSCGCVSSNFDKKPIKPGGKNEINITFHAVERVSFNKTVMVFVSDQKKPIVLNVKGKVL</sequence>
<dbReference type="InterPro" id="IPR013783">
    <property type="entry name" value="Ig-like_fold"/>
</dbReference>
<dbReference type="AlphaFoldDB" id="A0AAJ4XDS4"/>
<dbReference type="PANTHER" id="PTHR37833">
    <property type="entry name" value="LIPOPROTEIN-RELATED"/>
    <property type="match status" value="1"/>
</dbReference>
<dbReference type="EMBL" id="LT906468">
    <property type="protein sequence ID" value="SNV51951.1"/>
    <property type="molecule type" value="Genomic_DNA"/>
</dbReference>
<evidence type="ECO:0000313" key="2">
    <source>
        <dbReference type="Proteomes" id="UP000215355"/>
    </source>
</evidence>
<proteinExistence type="predicted"/>
<dbReference type="PANTHER" id="PTHR37833:SF1">
    <property type="entry name" value="SIGNAL PEPTIDE PROTEIN"/>
    <property type="match status" value="1"/>
</dbReference>
<dbReference type="RefSeq" id="WP_093097459.1">
    <property type="nucleotide sequence ID" value="NZ_CP158798.1"/>
</dbReference>
<evidence type="ECO:0000313" key="1">
    <source>
        <dbReference type="EMBL" id="SNV51951.1"/>
    </source>
</evidence>
<dbReference type="Gene3D" id="2.60.40.10">
    <property type="entry name" value="Immunoglobulins"/>
    <property type="match status" value="1"/>
</dbReference>